<dbReference type="InterPro" id="IPR026816">
    <property type="entry name" value="Flavodoxin_dom"/>
</dbReference>
<dbReference type="InterPro" id="IPR029039">
    <property type="entry name" value="Flavoprotein-like_sf"/>
</dbReference>
<comment type="caution">
    <text evidence="2">The sequence shown here is derived from an EMBL/GenBank/DDBJ whole genome shotgun (WGS) entry which is preliminary data.</text>
</comment>
<organism evidence="2 3">
    <name type="scientific">Pseudonocardia eucalypti</name>
    <dbReference type="NCBI Taxonomy" id="648755"/>
    <lineage>
        <taxon>Bacteria</taxon>
        <taxon>Bacillati</taxon>
        <taxon>Actinomycetota</taxon>
        <taxon>Actinomycetes</taxon>
        <taxon>Pseudonocardiales</taxon>
        <taxon>Pseudonocardiaceae</taxon>
        <taxon>Pseudonocardia</taxon>
    </lineage>
</organism>
<feature type="domain" description="Flavodoxin" evidence="1">
    <location>
        <begin position="5"/>
        <end position="98"/>
    </location>
</feature>
<sequence>MPDVLVIYASKMGSTQEIAEAITAHLCVAGLSVDLYPAEDAPDPIGYRAVVLGSAVYLRRWRRPALRYLRRHTTTLRGLPVWLFQSGPCGEHDASEGIPTPRAVRRLIDRTDAFEPVTFGGRLDPARAAGALARWLSSSKELRGDFRDWVAIRGWARGIAGQLGAGEPHLAHEAGPWRP</sequence>
<accession>A0ABP9QIA4</accession>
<evidence type="ECO:0000313" key="3">
    <source>
        <dbReference type="Proteomes" id="UP001428817"/>
    </source>
</evidence>
<keyword evidence="3" id="KW-1185">Reference proteome</keyword>
<dbReference type="Gene3D" id="3.40.50.360">
    <property type="match status" value="1"/>
</dbReference>
<name>A0ABP9QIA4_9PSEU</name>
<dbReference type="EMBL" id="BAABJP010000026">
    <property type="protein sequence ID" value="GAA5162388.1"/>
    <property type="molecule type" value="Genomic_DNA"/>
</dbReference>
<evidence type="ECO:0000313" key="2">
    <source>
        <dbReference type="EMBL" id="GAA5162388.1"/>
    </source>
</evidence>
<gene>
    <name evidence="2" type="ORF">GCM10023321_47910</name>
</gene>
<dbReference type="Pfam" id="PF12724">
    <property type="entry name" value="Flavodoxin_5"/>
    <property type="match status" value="1"/>
</dbReference>
<dbReference type="SUPFAM" id="SSF52218">
    <property type="entry name" value="Flavoproteins"/>
    <property type="match status" value="1"/>
</dbReference>
<dbReference type="PROSITE" id="PS00201">
    <property type="entry name" value="FLAVODOXIN"/>
    <property type="match status" value="1"/>
</dbReference>
<dbReference type="RefSeq" id="WP_345703088.1">
    <property type="nucleotide sequence ID" value="NZ_BAABJP010000026.1"/>
</dbReference>
<reference evidence="3" key="1">
    <citation type="journal article" date="2019" name="Int. J. Syst. Evol. Microbiol.">
        <title>The Global Catalogue of Microorganisms (GCM) 10K type strain sequencing project: providing services to taxonomists for standard genome sequencing and annotation.</title>
        <authorList>
            <consortium name="The Broad Institute Genomics Platform"/>
            <consortium name="The Broad Institute Genome Sequencing Center for Infectious Disease"/>
            <person name="Wu L."/>
            <person name="Ma J."/>
        </authorList>
    </citation>
    <scope>NUCLEOTIDE SEQUENCE [LARGE SCALE GENOMIC DNA]</scope>
    <source>
        <strain evidence="3">JCM 18303</strain>
    </source>
</reference>
<proteinExistence type="predicted"/>
<dbReference type="Proteomes" id="UP001428817">
    <property type="component" value="Unassembled WGS sequence"/>
</dbReference>
<protein>
    <submittedName>
        <fullName evidence="2">Flavodoxin domain-containing protein</fullName>
    </submittedName>
</protein>
<dbReference type="InterPro" id="IPR001226">
    <property type="entry name" value="Flavodoxin_CS"/>
</dbReference>
<evidence type="ECO:0000259" key="1">
    <source>
        <dbReference type="Pfam" id="PF12724"/>
    </source>
</evidence>